<dbReference type="GO" id="GO:0006302">
    <property type="term" value="P:double-strand break repair"/>
    <property type="evidence" value="ECO:0007669"/>
    <property type="project" value="EnsemblFungi"/>
</dbReference>
<evidence type="ECO:0000313" key="4">
    <source>
        <dbReference type="Proteomes" id="UP000005220"/>
    </source>
</evidence>
<gene>
    <name evidence="3" type="primary">KAFR0E02530</name>
    <name evidence="3" type="ORF">KAFR_0E02530</name>
</gene>
<feature type="region of interest" description="Disordered" evidence="2">
    <location>
        <begin position="232"/>
        <end position="256"/>
    </location>
</feature>
<organism evidence="3 4">
    <name type="scientific">Kazachstania africana (strain ATCC 22294 / BCRC 22015 / CBS 2517 / CECT 1963 / NBRC 1671 / NRRL Y-8276)</name>
    <name type="common">Yeast</name>
    <name type="synonym">Kluyveromyces africanus</name>
    <dbReference type="NCBI Taxonomy" id="1071382"/>
    <lineage>
        <taxon>Eukaryota</taxon>
        <taxon>Fungi</taxon>
        <taxon>Dikarya</taxon>
        <taxon>Ascomycota</taxon>
        <taxon>Saccharomycotina</taxon>
        <taxon>Saccharomycetes</taxon>
        <taxon>Saccharomycetales</taxon>
        <taxon>Saccharomycetaceae</taxon>
        <taxon>Kazachstania</taxon>
    </lineage>
</organism>
<evidence type="ECO:0000256" key="2">
    <source>
        <dbReference type="SAM" id="MobiDB-lite"/>
    </source>
</evidence>
<feature type="region of interest" description="Disordered" evidence="2">
    <location>
        <begin position="1"/>
        <end position="66"/>
    </location>
</feature>
<evidence type="ECO:0000313" key="3">
    <source>
        <dbReference type="EMBL" id="CCF58406.1"/>
    </source>
</evidence>
<dbReference type="PANTHER" id="PTHR11937">
    <property type="entry name" value="ACTIN"/>
    <property type="match status" value="1"/>
</dbReference>
<accession>H2AVK6</accession>
<dbReference type="Gene3D" id="3.90.640.10">
    <property type="entry name" value="Actin, Chain A, domain 4"/>
    <property type="match status" value="1"/>
</dbReference>
<dbReference type="GO" id="GO:0031011">
    <property type="term" value="C:Ino80 complex"/>
    <property type="evidence" value="ECO:0007669"/>
    <property type="project" value="EnsemblFungi"/>
</dbReference>
<dbReference type="GO" id="GO:0003729">
    <property type="term" value="F:mRNA binding"/>
    <property type="evidence" value="ECO:0007669"/>
    <property type="project" value="EnsemblFungi"/>
</dbReference>
<name>H2AVK6_KAZAF</name>
<feature type="compositionally biased region" description="Acidic residues" evidence="2">
    <location>
        <begin position="14"/>
        <end position="28"/>
    </location>
</feature>
<dbReference type="HOGENOM" id="CLU_006974_0_1_1"/>
<dbReference type="FunCoup" id="H2AVK6">
    <property type="interactions" value="991"/>
</dbReference>
<dbReference type="eggNOG" id="KOG0797">
    <property type="taxonomic scope" value="Eukaryota"/>
</dbReference>
<dbReference type="GO" id="GO:0006312">
    <property type="term" value="P:mitotic recombination"/>
    <property type="evidence" value="ECO:0007669"/>
    <property type="project" value="EnsemblFungi"/>
</dbReference>
<feature type="compositionally biased region" description="Low complexity" evidence="2">
    <location>
        <begin position="723"/>
        <end position="735"/>
    </location>
</feature>
<dbReference type="CDD" id="cd10206">
    <property type="entry name" value="ASKHA_NBD_Arp8-like"/>
    <property type="match status" value="1"/>
</dbReference>
<dbReference type="InterPro" id="IPR004000">
    <property type="entry name" value="Actin"/>
</dbReference>
<evidence type="ECO:0000256" key="1">
    <source>
        <dbReference type="RuleBase" id="RU000487"/>
    </source>
</evidence>
<dbReference type="GeneID" id="13883064"/>
<dbReference type="Gene3D" id="3.30.420.40">
    <property type="match status" value="1"/>
</dbReference>
<dbReference type="InParanoid" id="H2AVK6"/>
<proteinExistence type="inferred from homology"/>
<feature type="compositionally biased region" description="Acidic residues" evidence="2">
    <location>
        <begin position="53"/>
        <end position="65"/>
    </location>
</feature>
<dbReference type="AlphaFoldDB" id="H2AVK6"/>
<dbReference type="InterPro" id="IPR043129">
    <property type="entry name" value="ATPase_NBD"/>
</dbReference>
<protein>
    <submittedName>
        <fullName evidence="3">Uncharacterized protein</fullName>
    </submittedName>
</protein>
<dbReference type="SMART" id="SM00268">
    <property type="entry name" value="ACTIN"/>
    <property type="match status" value="1"/>
</dbReference>
<comment type="similarity">
    <text evidence="1">Belongs to the actin family.</text>
</comment>
<dbReference type="Proteomes" id="UP000005220">
    <property type="component" value="Chromosome 5"/>
</dbReference>
<dbReference type="Pfam" id="PF00022">
    <property type="entry name" value="Actin"/>
    <property type="match status" value="1"/>
</dbReference>
<dbReference type="RefSeq" id="XP_003957541.1">
    <property type="nucleotide sequence ID" value="XM_003957492.1"/>
</dbReference>
<dbReference type="GO" id="GO:0006338">
    <property type="term" value="P:chromatin remodeling"/>
    <property type="evidence" value="ECO:0007669"/>
    <property type="project" value="EnsemblFungi"/>
</dbReference>
<dbReference type="EMBL" id="HE650825">
    <property type="protein sequence ID" value="CCF58406.1"/>
    <property type="molecule type" value="Genomic_DNA"/>
</dbReference>
<dbReference type="KEGG" id="kaf:KAFR_0E02530"/>
<dbReference type="SUPFAM" id="SSF53067">
    <property type="entry name" value="Actin-like ATPase domain"/>
    <property type="match status" value="2"/>
</dbReference>
<feature type="compositionally biased region" description="Polar residues" evidence="2">
    <location>
        <begin position="240"/>
        <end position="250"/>
    </location>
</feature>
<feature type="region of interest" description="Disordered" evidence="2">
    <location>
        <begin position="722"/>
        <end position="743"/>
    </location>
</feature>
<dbReference type="Gene3D" id="3.30.420.580">
    <property type="match status" value="1"/>
</dbReference>
<keyword evidence="4" id="KW-1185">Reference proteome</keyword>
<sequence>MTGETPESSIVYEDPIEIPLDDDSDDEQPSQQDHNDLRSSTNTPLAERAATIDGEEDVDGDDDIESNNSVKTVKIDGKDVQLSYGKTMAGTKVPKHLLERRRIGRIKAAEAFAKKLKKIGIEKIENITLPQTGLFQPLNLINQKNYSSDYIRKDDQIFALRERKTLRSSTNANNNNTSTPKAVVDLKTGVMDDEIDLNDPNSTIIIQPGSETMKIGFALDETPLLIPNLVAIPKKDDSKGPSTESKLNTEQSEEFEDLKNELHSTFKERMRYYKRRIQPNSHEQVKSFNRNAQPETILDNNDPARIRWITQNDKVYYGNDALLCPESFFSHRKPFGTCRNGALFNLMGSSYSSVQELLGDVIKLIEFGLNKLLEAKNKDKYKAILVIPDLFEKSHVEEMIRLLLTELPFNAVAIIQESLATCYGAGISTSTCVVNVGASETSVSCIDEGVVLENSLINLNYGGDDITRLFSVLLKMNNFPYQDWNVESIAGWNIAETLKKQIVTLQDADVTVQLSNFMKRVFNEPTEKYEFKTFDEVMLAPLALFAPRIFSYLRNEESKNSTLQYQLPESKDLFTHELNDWRSMTQEACKNNGSYCDISDELQLLTALLEVDSKLEAFQSEATTTLDNKRNMLPLDKAIIQSITDACLSLDPSKMDSFYSNILVVGGSSNIPAFDFMLTDRINIWRPRLLSLSSFPQFYKNLSKEIKDLEMESQSTAKLQAQTGSVVPTTGSSTPLATNAGNDGETMADLNEVSKKLSSNINDLIKTKLQDYISNVESQNSNEHYFPVGVVPPPRDMSAAILSWKGASVLAQIKLVEELFITNLDWDMHGSRILQHKCIFTY</sequence>
<reference evidence="3 4" key="1">
    <citation type="journal article" date="2011" name="Proc. Natl. Acad. Sci. U.S.A.">
        <title>Evolutionary erosion of yeast sex chromosomes by mating-type switching accidents.</title>
        <authorList>
            <person name="Gordon J.L."/>
            <person name="Armisen D."/>
            <person name="Proux-Wera E."/>
            <person name="Oheigeartaigh S.S."/>
            <person name="Byrne K.P."/>
            <person name="Wolfe K.H."/>
        </authorList>
    </citation>
    <scope>NUCLEOTIDE SEQUENCE [LARGE SCALE GENOMIC DNA]</scope>
    <source>
        <strain evidence="4">ATCC 22294 / BCRC 22015 / CBS 2517 / CECT 1963 / NBRC 1671 / NRRL Y-8276</strain>
    </source>
</reference>
<dbReference type="STRING" id="1071382.H2AVK6"/>
<dbReference type="OrthoDB" id="5572108at2759"/>